<name>A0AAD4RDZ8_9BILA</name>
<dbReference type="Pfam" id="PF13405">
    <property type="entry name" value="EF-hand_6"/>
    <property type="match status" value="1"/>
</dbReference>
<dbReference type="PANTHER" id="PTHR23048:SF13">
    <property type="entry name" value="EF-HAND DOMAIN-CONTAINING PROTEIN"/>
    <property type="match status" value="1"/>
</dbReference>
<dbReference type="PANTHER" id="PTHR23048">
    <property type="entry name" value="MYOSIN LIGHT CHAIN 1, 3"/>
    <property type="match status" value="1"/>
</dbReference>
<sequence>MTSSNELADIHEVFQFYDTRGDGKVTVGQIGSCLRALGLTPTQADVVSLTQQWTDIDARISVEEFTPIYRKLKKDGGKSGGGKSEEELANALNNFDREGNGQIAVHDLKFLLTSCGEKLSADEAELLMHGCPAGSEGKVNISDFIRLITSI</sequence>
<evidence type="ECO:0000313" key="2">
    <source>
        <dbReference type="EMBL" id="KAI1729426.1"/>
    </source>
</evidence>
<dbReference type="GO" id="GO:0005509">
    <property type="term" value="F:calcium ion binding"/>
    <property type="evidence" value="ECO:0007669"/>
    <property type="project" value="InterPro"/>
</dbReference>
<accession>A0AAD4RDZ8</accession>
<proteinExistence type="predicted"/>
<feature type="domain" description="EF-hand" evidence="1">
    <location>
        <begin position="83"/>
        <end position="118"/>
    </location>
</feature>
<dbReference type="SMART" id="SM00054">
    <property type="entry name" value="EFh"/>
    <property type="match status" value="2"/>
</dbReference>
<dbReference type="Proteomes" id="UP001201812">
    <property type="component" value="Unassembled WGS sequence"/>
</dbReference>
<evidence type="ECO:0000313" key="3">
    <source>
        <dbReference type="Proteomes" id="UP001201812"/>
    </source>
</evidence>
<dbReference type="AlphaFoldDB" id="A0AAD4RDZ8"/>
<dbReference type="InterPro" id="IPR050230">
    <property type="entry name" value="CALM/Myosin/TropC-like"/>
</dbReference>
<protein>
    <submittedName>
        <fullName evidence="2">Myosin-2 essential light chain</fullName>
    </submittedName>
</protein>
<dbReference type="Pfam" id="PF13833">
    <property type="entry name" value="EF-hand_8"/>
    <property type="match status" value="1"/>
</dbReference>
<dbReference type="InterPro" id="IPR011992">
    <property type="entry name" value="EF-hand-dom_pair"/>
</dbReference>
<dbReference type="InterPro" id="IPR002048">
    <property type="entry name" value="EF_hand_dom"/>
</dbReference>
<dbReference type="GO" id="GO:0016460">
    <property type="term" value="C:myosin II complex"/>
    <property type="evidence" value="ECO:0007669"/>
    <property type="project" value="TreeGrafter"/>
</dbReference>
<reference evidence="2" key="1">
    <citation type="submission" date="2022-01" db="EMBL/GenBank/DDBJ databases">
        <title>Genome Sequence Resource for Two Populations of Ditylenchus destructor, the Migratory Endoparasitic Phytonematode.</title>
        <authorList>
            <person name="Zhang H."/>
            <person name="Lin R."/>
            <person name="Xie B."/>
        </authorList>
    </citation>
    <scope>NUCLEOTIDE SEQUENCE</scope>
    <source>
        <strain evidence="2">BazhouSP</strain>
    </source>
</reference>
<dbReference type="Gene3D" id="1.10.238.10">
    <property type="entry name" value="EF-hand"/>
    <property type="match status" value="2"/>
</dbReference>
<organism evidence="2 3">
    <name type="scientific">Ditylenchus destructor</name>
    <dbReference type="NCBI Taxonomy" id="166010"/>
    <lineage>
        <taxon>Eukaryota</taxon>
        <taxon>Metazoa</taxon>
        <taxon>Ecdysozoa</taxon>
        <taxon>Nematoda</taxon>
        <taxon>Chromadorea</taxon>
        <taxon>Rhabditida</taxon>
        <taxon>Tylenchina</taxon>
        <taxon>Tylenchomorpha</taxon>
        <taxon>Sphaerularioidea</taxon>
        <taxon>Anguinidae</taxon>
        <taxon>Anguininae</taxon>
        <taxon>Ditylenchus</taxon>
    </lineage>
</organism>
<dbReference type="SUPFAM" id="SSF47473">
    <property type="entry name" value="EF-hand"/>
    <property type="match status" value="1"/>
</dbReference>
<dbReference type="EMBL" id="JAKKPZ010000001">
    <property type="protein sequence ID" value="KAI1729426.1"/>
    <property type="molecule type" value="Genomic_DNA"/>
</dbReference>
<gene>
    <name evidence="2" type="ORF">DdX_01667</name>
</gene>
<evidence type="ECO:0000259" key="1">
    <source>
        <dbReference type="PROSITE" id="PS50222"/>
    </source>
</evidence>
<dbReference type="FunFam" id="1.10.238.10:FF:000001">
    <property type="entry name" value="Calmodulin 1"/>
    <property type="match status" value="1"/>
</dbReference>
<keyword evidence="3" id="KW-1185">Reference proteome</keyword>
<dbReference type="PROSITE" id="PS50222">
    <property type="entry name" value="EF_HAND_2"/>
    <property type="match status" value="2"/>
</dbReference>
<comment type="caution">
    <text evidence="2">The sequence shown here is derived from an EMBL/GenBank/DDBJ whole genome shotgun (WGS) entry which is preliminary data.</text>
</comment>
<feature type="domain" description="EF-hand" evidence="1">
    <location>
        <begin position="5"/>
        <end position="40"/>
    </location>
</feature>